<dbReference type="EMBL" id="UYSU01032728">
    <property type="protein sequence ID" value="VDL90437.1"/>
    <property type="molecule type" value="Genomic_DNA"/>
</dbReference>
<dbReference type="PANTHER" id="PTHR22603:SF93">
    <property type="entry name" value="RE24176P"/>
    <property type="match status" value="1"/>
</dbReference>
<comment type="similarity">
    <text evidence="3">Belongs to the choline/ethanolamine kinase family.</text>
</comment>
<dbReference type="SUPFAM" id="SSF56112">
    <property type="entry name" value="Protein kinase-like (PK-like)"/>
    <property type="match status" value="1"/>
</dbReference>
<dbReference type="InterPro" id="IPR011009">
    <property type="entry name" value="Kinase-like_dom_sf"/>
</dbReference>
<keyword evidence="1" id="KW-0594">Phospholipid biosynthesis</keyword>
<dbReference type="Pfam" id="PF01633">
    <property type="entry name" value="Choline_kinase"/>
    <property type="match status" value="1"/>
</dbReference>
<name>A0A183SIK4_SCHSO</name>
<proteinExistence type="inferred from homology"/>
<evidence type="ECO:0000313" key="4">
    <source>
        <dbReference type="EMBL" id="VDL90437.1"/>
    </source>
</evidence>
<dbReference type="WBParaSite" id="SSLN_0000419601-mRNA-1">
    <property type="protein sequence ID" value="SSLN_0000419601-mRNA-1"/>
    <property type="gene ID" value="SSLN_0000419601"/>
</dbReference>
<dbReference type="GO" id="GO:0004103">
    <property type="term" value="F:choline kinase activity"/>
    <property type="evidence" value="ECO:0007669"/>
    <property type="project" value="TreeGrafter"/>
</dbReference>
<keyword evidence="1" id="KW-0443">Lipid metabolism</keyword>
<sequence>MRTVEKLPASVFLTVFSFLNVTSHSSVLFISTFCSLRAVPLASYFWTEISPFKIICSFTFVHTLLSFCRFRGGLSNYLYVGYLKDEVAIDKHVPKKVFIRVYGELLRSNMNSVVLDAVIFALLSEKGLGPKIHGVFPGGRIEEFVEVSYFFFTHTFHNVVC</sequence>
<organism evidence="6">
    <name type="scientific">Schistocephalus solidus</name>
    <name type="common">Tapeworm</name>
    <dbReference type="NCBI Taxonomy" id="70667"/>
    <lineage>
        <taxon>Eukaryota</taxon>
        <taxon>Metazoa</taxon>
        <taxon>Spiralia</taxon>
        <taxon>Lophotrochozoa</taxon>
        <taxon>Platyhelminthes</taxon>
        <taxon>Cestoda</taxon>
        <taxon>Eucestoda</taxon>
        <taxon>Diphyllobothriidea</taxon>
        <taxon>Diphyllobothriidae</taxon>
        <taxon>Schistocephalus</taxon>
    </lineage>
</organism>
<keyword evidence="2" id="KW-1208">Phospholipid metabolism</keyword>
<dbReference type="Gene3D" id="3.30.200.20">
    <property type="entry name" value="Phosphorylase Kinase, domain 1"/>
    <property type="match status" value="1"/>
</dbReference>
<keyword evidence="1" id="KW-0444">Lipid biosynthesis</keyword>
<reference evidence="4 5" key="2">
    <citation type="submission" date="2018-11" db="EMBL/GenBank/DDBJ databases">
        <authorList>
            <consortium name="Pathogen Informatics"/>
        </authorList>
    </citation>
    <scope>NUCLEOTIDE SEQUENCE [LARGE SCALE GENOMIC DNA]</scope>
    <source>
        <strain evidence="4 5">NST_G2</strain>
    </source>
</reference>
<evidence type="ECO:0000256" key="2">
    <source>
        <dbReference type="ARBA" id="ARBA00023264"/>
    </source>
</evidence>
<evidence type="ECO:0000256" key="1">
    <source>
        <dbReference type="ARBA" id="ARBA00023209"/>
    </source>
</evidence>
<protein>
    <submittedName>
        <fullName evidence="6">F-box domain-containing protein</fullName>
    </submittedName>
</protein>
<evidence type="ECO:0000313" key="5">
    <source>
        <dbReference type="Proteomes" id="UP000275846"/>
    </source>
</evidence>
<keyword evidence="5" id="KW-1185">Reference proteome</keyword>
<reference evidence="6" key="1">
    <citation type="submission" date="2016-06" db="UniProtKB">
        <authorList>
            <consortium name="WormBaseParasite"/>
        </authorList>
    </citation>
    <scope>IDENTIFICATION</scope>
</reference>
<evidence type="ECO:0000313" key="6">
    <source>
        <dbReference type="WBParaSite" id="SSLN_0000419601-mRNA-1"/>
    </source>
</evidence>
<dbReference type="GO" id="GO:0005737">
    <property type="term" value="C:cytoplasm"/>
    <property type="evidence" value="ECO:0007669"/>
    <property type="project" value="TreeGrafter"/>
</dbReference>
<dbReference type="AlphaFoldDB" id="A0A183SIK4"/>
<gene>
    <name evidence="4" type="ORF">SSLN_LOCUS4052</name>
</gene>
<evidence type="ECO:0000256" key="3">
    <source>
        <dbReference type="ARBA" id="ARBA00038211"/>
    </source>
</evidence>
<dbReference type="STRING" id="70667.A0A183SIK4"/>
<dbReference type="GO" id="GO:0006646">
    <property type="term" value="P:phosphatidylethanolamine biosynthetic process"/>
    <property type="evidence" value="ECO:0007669"/>
    <property type="project" value="TreeGrafter"/>
</dbReference>
<accession>A0A183SIK4</accession>
<dbReference type="OrthoDB" id="3649325at2759"/>
<dbReference type="GO" id="GO:0004305">
    <property type="term" value="F:ethanolamine kinase activity"/>
    <property type="evidence" value="ECO:0007669"/>
    <property type="project" value="TreeGrafter"/>
</dbReference>
<dbReference type="Proteomes" id="UP000275846">
    <property type="component" value="Unassembled WGS sequence"/>
</dbReference>
<dbReference type="PANTHER" id="PTHR22603">
    <property type="entry name" value="CHOLINE/ETHANOALAMINE KINASE"/>
    <property type="match status" value="1"/>
</dbReference>